<keyword evidence="5" id="KW-1185">Reference proteome</keyword>
<accession>A0A917J092</accession>
<reference evidence="4" key="2">
    <citation type="submission" date="2020-09" db="EMBL/GenBank/DDBJ databases">
        <authorList>
            <person name="Sun Q."/>
            <person name="Zhou Y."/>
        </authorList>
    </citation>
    <scope>NUCLEOTIDE SEQUENCE</scope>
    <source>
        <strain evidence="4">CGMCC 1.15290</strain>
    </source>
</reference>
<evidence type="ECO:0000313" key="4">
    <source>
        <dbReference type="EMBL" id="GGH74808.1"/>
    </source>
</evidence>
<dbReference type="Pfam" id="PF01841">
    <property type="entry name" value="Transglut_core"/>
    <property type="match status" value="1"/>
</dbReference>
<dbReference type="InterPro" id="IPR024618">
    <property type="entry name" value="DUF3857"/>
</dbReference>
<proteinExistence type="predicted"/>
<gene>
    <name evidence="4" type="ORF">GCM10011379_37760</name>
</gene>
<dbReference type="EMBL" id="BMIB01000004">
    <property type="protein sequence ID" value="GGH74808.1"/>
    <property type="molecule type" value="Genomic_DNA"/>
</dbReference>
<evidence type="ECO:0000259" key="3">
    <source>
        <dbReference type="Pfam" id="PF12969"/>
    </source>
</evidence>
<evidence type="ECO:0000313" key="5">
    <source>
        <dbReference type="Proteomes" id="UP000627292"/>
    </source>
</evidence>
<dbReference type="AlphaFoldDB" id="A0A917J092"/>
<comment type="caution">
    <text evidence="4">The sequence shown here is derived from an EMBL/GenBank/DDBJ whole genome shotgun (WGS) entry which is preliminary data.</text>
</comment>
<dbReference type="Proteomes" id="UP000627292">
    <property type="component" value="Unassembled WGS sequence"/>
</dbReference>
<feature type="domain" description="Transglutaminase-like" evidence="2">
    <location>
        <begin position="273"/>
        <end position="346"/>
    </location>
</feature>
<feature type="signal peptide" evidence="1">
    <location>
        <begin position="1"/>
        <end position="17"/>
    </location>
</feature>
<feature type="chain" id="PRO_5038046416" description="DUF3857 domain-containing protein" evidence="1">
    <location>
        <begin position="18"/>
        <end position="632"/>
    </location>
</feature>
<dbReference type="Gene3D" id="2.60.120.1130">
    <property type="match status" value="1"/>
</dbReference>
<dbReference type="SUPFAM" id="SSF54001">
    <property type="entry name" value="Cysteine proteinases"/>
    <property type="match status" value="1"/>
</dbReference>
<reference evidence="4" key="1">
    <citation type="journal article" date="2014" name="Int. J. Syst. Evol. Microbiol.">
        <title>Complete genome sequence of Corynebacterium casei LMG S-19264T (=DSM 44701T), isolated from a smear-ripened cheese.</title>
        <authorList>
            <consortium name="US DOE Joint Genome Institute (JGI-PGF)"/>
            <person name="Walter F."/>
            <person name="Albersmeier A."/>
            <person name="Kalinowski J."/>
            <person name="Ruckert C."/>
        </authorList>
    </citation>
    <scope>NUCLEOTIDE SEQUENCE</scope>
    <source>
        <strain evidence="4">CGMCC 1.15290</strain>
    </source>
</reference>
<dbReference type="Gene3D" id="3.10.620.30">
    <property type="match status" value="1"/>
</dbReference>
<evidence type="ECO:0008006" key="6">
    <source>
        <dbReference type="Google" id="ProtNLM"/>
    </source>
</evidence>
<dbReference type="InterPro" id="IPR002931">
    <property type="entry name" value="Transglutaminase-like"/>
</dbReference>
<organism evidence="4 5">
    <name type="scientific">Filimonas zeae</name>
    <dbReference type="NCBI Taxonomy" id="1737353"/>
    <lineage>
        <taxon>Bacteria</taxon>
        <taxon>Pseudomonadati</taxon>
        <taxon>Bacteroidota</taxon>
        <taxon>Chitinophagia</taxon>
        <taxon>Chitinophagales</taxon>
        <taxon>Chitinophagaceae</taxon>
        <taxon>Filimonas</taxon>
    </lineage>
</organism>
<evidence type="ECO:0000256" key="1">
    <source>
        <dbReference type="SAM" id="SignalP"/>
    </source>
</evidence>
<dbReference type="Gene3D" id="2.60.40.3140">
    <property type="match status" value="1"/>
</dbReference>
<feature type="domain" description="DUF3857" evidence="3">
    <location>
        <begin position="50"/>
        <end position="209"/>
    </location>
</feature>
<dbReference type="Pfam" id="PF12969">
    <property type="entry name" value="DUF3857"/>
    <property type="match status" value="1"/>
</dbReference>
<protein>
    <recommendedName>
        <fullName evidence="6">DUF3857 domain-containing protein</fullName>
    </recommendedName>
</protein>
<sequence length="632" mass="71631">MRIAFFILLQVPLLLWAQDYNVASIPDSLKLNANAVKRFEEKRLVIKGPGKAVLYKRYVVTVFNESGDIHAIYRNSYDKLHTLSDISGTLYDALGKKLKTVRKKDIADASLDDDISLVTDNRYKMHSFYYRQYPYTVEYQDEVTMDGVFFLPGWRPVDDDELSVQHSTFVVETVPGYVLRHKQFNYPGGPVVTDDGKVKTYKWEVNNILALQSEPLQPDWEELTCSVQVAPVDFEVGGYTGNMSSWQNLGKFIATLNEGRDVLPDAVKKEVHALTDNVTDQREKVRLLYEYLQKNTRYISIQVGIGSWQPFDAAYVAQKKYGDCKALSNYMKSLLKEAGVVSNYVLINSGYGERGLWEDFPAPYFSHAILCVPNNKDSIWLECTSNTVSAGYMGSFTGDRQALLIDNDGGHVVWTPRYTAADNSQHRKIVARLDGEGNLVADVHTIFTGIRQEEPHDLIHRVNKEQRERYLNNALGLPTYKVDKIDYAENKGAAGLPLITESLHVESAAYASVSGKRLFITPNLFNKTRSKFSTDKPRKFEIKYSYSDIEVDSIDIAIPEGYTAEALPKNVSIETRFGKYAIAFVYTGNRIQVVRSCERTAGRYPASDYKALAKFYADMYKADRSAMVFVKN</sequence>
<name>A0A917J092_9BACT</name>
<dbReference type="InterPro" id="IPR038765">
    <property type="entry name" value="Papain-like_cys_pep_sf"/>
</dbReference>
<evidence type="ECO:0000259" key="2">
    <source>
        <dbReference type="Pfam" id="PF01841"/>
    </source>
</evidence>
<keyword evidence="1" id="KW-0732">Signal</keyword>